<protein>
    <recommendedName>
        <fullName evidence="3">Pyocin activator protein PrtN</fullName>
    </recommendedName>
</protein>
<evidence type="ECO:0008006" key="3">
    <source>
        <dbReference type="Google" id="ProtNLM"/>
    </source>
</evidence>
<dbReference type="EMBL" id="CP049056">
    <property type="protein sequence ID" value="QIE55144.1"/>
    <property type="molecule type" value="Genomic_DNA"/>
</dbReference>
<gene>
    <name evidence="1" type="ORF">G5B40_06580</name>
</gene>
<keyword evidence="2" id="KW-1185">Reference proteome</keyword>
<evidence type="ECO:0000313" key="2">
    <source>
        <dbReference type="Proteomes" id="UP000503336"/>
    </source>
</evidence>
<dbReference type="Proteomes" id="UP000503336">
    <property type="component" value="Chromosome"/>
</dbReference>
<accession>A0A7L5BZ33</accession>
<dbReference type="InterPro" id="IPR020518">
    <property type="entry name" value="Tscrpt_reg_PrtN"/>
</dbReference>
<dbReference type="KEGG" id="hdh:G5B40_06580"/>
<dbReference type="AlphaFoldDB" id="A0A7L5BZ33"/>
<evidence type="ECO:0000313" key="1">
    <source>
        <dbReference type="EMBL" id="QIE55144.1"/>
    </source>
</evidence>
<organism evidence="1 2">
    <name type="scientific">Pikeienuella piscinae</name>
    <dbReference type="NCBI Taxonomy" id="2748098"/>
    <lineage>
        <taxon>Bacteria</taxon>
        <taxon>Pseudomonadati</taxon>
        <taxon>Pseudomonadota</taxon>
        <taxon>Alphaproteobacteria</taxon>
        <taxon>Rhodobacterales</taxon>
        <taxon>Paracoccaceae</taxon>
        <taxon>Pikeienuella</taxon>
    </lineage>
</organism>
<dbReference type="GO" id="GO:0006355">
    <property type="term" value="P:regulation of DNA-templated transcription"/>
    <property type="evidence" value="ECO:0007669"/>
    <property type="project" value="InterPro"/>
</dbReference>
<sequence>MRVDTLIQKIDEGVIRLPYFRLDDSQKAQRHVHLTDLAALIDLRHAEAQEEFKKLWR</sequence>
<reference evidence="1 2" key="1">
    <citation type="submission" date="2020-02" db="EMBL/GenBank/DDBJ databases">
        <title>complete genome sequence of Rhodobacteraceae bacterium.</title>
        <authorList>
            <person name="Park J."/>
            <person name="Kim Y.-S."/>
            <person name="Kim K.-H."/>
        </authorList>
    </citation>
    <scope>NUCLEOTIDE SEQUENCE [LARGE SCALE GENOMIC DNA]</scope>
    <source>
        <strain evidence="1 2">RR4-56</strain>
    </source>
</reference>
<proteinExistence type="predicted"/>
<dbReference type="Pfam" id="PF11112">
    <property type="entry name" value="PyocinActivator"/>
    <property type="match status" value="1"/>
</dbReference>
<name>A0A7L5BZ33_9RHOB</name>